<evidence type="ECO:0000256" key="2">
    <source>
        <dbReference type="ARBA" id="ARBA00012829"/>
    </source>
</evidence>
<accession>X1FSI4</accession>
<dbReference type="PANTHER" id="PTHR30075">
    <property type="entry name" value="GLYCYL-TRNA SYNTHETASE"/>
    <property type="match status" value="1"/>
</dbReference>
<comment type="caution">
    <text evidence="9">The sequence shown here is derived from an EMBL/GenBank/DDBJ whole genome shotgun (WGS) entry which is preliminary data.</text>
</comment>
<dbReference type="EMBL" id="BARU01000683">
    <property type="protein sequence ID" value="GAH23733.1"/>
    <property type="molecule type" value="Genomic_DNA"/>
</dbReference>
<protein>
    <recommendedName>
        <fullName evidence="2">glycine--tRNA ligase</fullName>
        <ecNumber evidence="2">6.1.1.14</ecNumber>
    </recommendedName>
</protein>
<dbReference type="EC" id="6.1.1.14" evidence="2"/>
<reference evidence="9" key="1">
    <citation type="journal article" date="2014" name="Front. Microbiol.">
        <title>High frequency of phylogenetically diverse reductive dehalogenase-homologous genes in deep subseafloor sedimentary metagenomes.</title>
        <authorList>
            <person name="Kawai M."/>
            <person name="Futagami T."/>
            <person name="Toyoda A."/>
            <person name="Takaki Y."/>
            <person name="Nishi S."/>
            <person name="Hori S."/>
            <person name="Arai W."/>
            <person name="Tsubouchi T."/>
            <person name="Morono Y."/>
            <person name="Uchiyama I."/>
            <person name="Ito T."/>
            <person name="Fujiyama A."/>
            <person name="Inagaki F."/>
            <person name="Takami H."/>
        </authorList>
    </citation>
    <scope>NUCLEOTIDE SEQUENCE</scope>
    <source>
        <strain evidence="9">Expedition CK06-06</strain>
    </source>
</reference>
<evidence type="ECO:0000256" key="1">
    <source>
        <dbReference type="ARBA" id="ARBA00008226"/>
    </source>
</evidence>
<feature type="non-terminal residue" evidence="9">
    <location>
        <position position="169"/>
    </location>
</feature>
<sequence length="169" mass="19769">MNNVVLEIGTEEIPAQYMENALKDLNRLVKKYLEESRIKYKEIKVYGTPRRLILFIFHIKEKQEDIFQKIKGPAYSIAYNKDLQPQKPALKFALSQGVSVEDLIVEDTEKGKYIFALTSKTGQPTIGILSQIFPKIIKSMQFPKSMRWEEKSLRFIRPIRWILALYGKE</sequence>
<dbReference type="GO" id="GO:0004820">
    <property type="term" value="F:glycine-tRNA ligase activity"/>
    <property type="evidence" value="ECO:0007669"/>
    <property type="project" value="UniProtKB-EC"/>
</dbReference>
<evidence type="ECO:0000256" key="8">
    <source>
        <dbReference type="ARBA" id="ARBA00047937"/>
    </source>
</evidence>
<organism evidence="9">
    <name type="scientific">marine sediment metagenome</name>
    <dbReference type="NCBI Taxonomy" id="412755"/>
    <lineage>
        <taxon>unclassified sequences</taxon>
        <taxon>metagenomes</taxon>
        <taxon>ecological metagenomes</taxon>
    </lineage>
</organism>
<evidence type="ECO:0000256" key="5">
    <source>
        <dbReference type="ARBA" id="ARBA00022840"/>
    </source>
</evidence>
<gene>
    <name evidence="9" type="ORF">S03H2_02122</name>
</gene>
<dbReference type="Pfam" id="PF02092">
    <property type="entry name" value="tRNA_synt_2f"/>
    <property type="match status" value="1"/>
</dbReference>
<name>X1FSI4_9ZZZZ</name>
<evidence type="ECO:0000256" key="3">
    <source>
        <dbReference type="ARBA" id="ARBA00022598"/>
    </source>
</evidence>
<dbReference type="GO" id="GO:0006426">
    <property type="term" value="P:glycyl-tRNA aminoacylation"/>
    <property type="evidence" value="ECO:0007669"/>
    <property type="project" value="InterPro"/>
</dbReference>
<dbReference type="PRINTS" id="PR01045">
    <property type="entry name" value="TRNASYNTHGB"/>
</dbReference>
<proteinExistence type="inferred from homology"/>
<dbReference type="PANTHER" id="PTHR30075:SF2">
    <property type="entry name" value="GLYCINE--TRNA LIGASE, CHLOROPLASTIC_MITOCHONDRIAL 2"/>
    <property type="match status" value="1"/>
</dbReference>
<dbReference type="InterPro" id="IPR006194">
    <property type="entry name" value="Gly-tRNA-synth_heterodimer"/>
</dbReference>
<dbReference type="GO" id="GO:0005524">
    <property type="term" value="F:ATP binding"/>
    <property type="evidence" value="ECO:0007669"/>
    <property type="project" value="UniProtKB-KW"/>
</dbReference>
<comment type="catalytic activity">
    <reaction evidence="8">
        <text>tRNA(Gly) + glycine + ATP = glycyl-tRNA(Gly) + AMP + diphosphate</text>
        <dbReference type="Rhea" id="RHEA:16013"/>
        <dbReference type="Rhea" id="RHEA-COMP:9664"/>
        <dbReference type="Rhea" id="RHEA-COMP:9683"/>
        <dbReference type="ChEBI" id="CHEBI:30616"/>
        <dbReference type="ChEBI" id="CHEBI:33019"/>
        <dbReference type="ChEBI" id="CHEBI:57305"/>
        <dbReference type="ChEBI" id="CHEBI:78442"/>
        <dbReference type="ChEBI" id="CHEBI:78522"/>
        <dbReference type="ChEBI" id="CHEBI:456215"/>
        <dbReference type="EC" id="6.1.1.14"/>
    </reaction>
</comment>
<keyword evidence="3" id="KW-0436">Ligase</keyword>
<comment type="similarity">
    <text evidence="1">Belongs to the class-II aminoacyl-tRNA synthetase family.</text>
</comment>
<keyword evidence="5" id="KW-0067">ATP-binding</keyword>
<evidence type="ECO:0000256" key="4">
    <source>
        <dbReference type="ARBA" id="ARBA00022741"/>
    </source>
</evidence>
<keyword evidence="6" id="KW-0648">Protein biosynthesis</keyword>
<keyword evidence="7" id="KW-0030">Aminoacyl-tRNA synthetase</keyword>
<evidence type="ECO:0000256" key="6">
    <source>
        <dbReference type="ARBA" id="ARBA00022917"/>
    </source>
</evidence>
<evidence type="ECO:0000256" key="7">
    <source>
        <dbReference type="ARBA" id="ARBA00023146"/>
    </source>
</evidence>
<dbReference type="AlphaFoldDB" id="X1FSI4"/>
<keyword evidence="4" id="KW-0547">Nucleotide-binding</keyword>
<evidence type="ECO:0000313" key="9">
    <source>
        <dbReference type="EMBL" id="GAH23733.1"/>
    </source>
</evidence>
<dbReference type="GO" id="GO:0005829">
    <property type="term" value="C:cytosol"/>
    <property type="evidence" value="ECO:0007669"/>
    <property type="project" value="TreeGrafter"/>
</dbReference>
<dbReference type="InterPro" id="IPR015944">
    <property type="entry name" value="Gly-tRNA-synth_bsu"/>
</dbReference>